<dbReference type="Gene3D" id="2.30.30.40">
    <property type="entry name" value="SH3 Domains"/>
    <property type="match status" value="1"/>
</dbReference>
<dbReference type="EMBL" id="BAAASJ010000027">
    <property type="protein sequence ID" value="GAA2632363.1"/>
    <property type="molecule type" value="Genomic_DNA"/>
</dbReference>
<proteinExistence type="inferred from homology"/>
<sequence length="163" mass="16720">MGTLLPAGLPVHAVPRAATRGPSPVGTEAEAGYAGGVIENLPPCPKCSCEYTYEMNALVVCPECGHEWVPAEGSTDSGVPAMGVPPAEGWGRVVKDSVGNVLQDGDSVVVVKALKVKGSPSGIKAGTKVRNIRLVDGVDGHDIDCKIDGFGAMQLKSTVVKKA</sequence>
<dbReference type="Pfam" id="PF08274">
    <property type="entry name" value="Zn_Ribbon_YjdM"/>
    <property type="match status" value="1"/>
</dbReference>
<dbReference type="InterPro" id="IPR004624">
    <property type="entry name" value="YjdM"/>
</dbReference>
<feature type="domain" description="Protein YjdM C-terminal" evidence="2">
    <location>
        <begin position="94"/>
        <end position="163"/>
    </location>
</feature>
<evidence type="ECO:0000256" key="1">
    <source>
        <dbReference type="ARBA" id="ARBA00009248"/>
    </source>
</evidence>
<evidence type="ECO:0000313" key="5">
    <source>
        <dbReference type="Proteomes" id="UP001500151"/>
    </source>
</evidence>
<dbReference type="Proteomes" id="UP001500151">
    <property type="component" value="Unassembled WGS sequence"/>
</dbReference>
<dbReference type="Pfam" id="PF03831">
    <property type="entry name" value="YjdM"/>
    <property type="match status" value="1"/>
</dbReference>
<evidence type="ECO:0000259" key="3">
    <source>
        <dbReference type="Pfam" id="PF08274"/>
    </source>
</evidence>
<organism evidence="4 5">
    <name type="scientific">Streptomyces vastus</name>
    <dbReference type="NCBI Taxonomy" id="285451"/>
    <lineage>
        <taxon>Bacteria</taxon>
        <taxon>Bacillati</taxon>
        <taxon>Actinomycetota</taxon>
        <taxon>Actinomycetes</taxon>
        <taxon>Kitasatosporales</taxon>
        <taxon>Streptomycetaceae</taxon>
        <taxon>Streptomyces</taxon>
    </lineage>
</organism>
<dbReference type="SUPFAM" id="SSF82057">
    <property type="entry name" value="Prokaryotic SH3-related domain"/>
    <property type="match status" value="1"/>
</dbReference>
<reference evidence="4 5" key="1">
    <citation type="journal article" date="2019" name="Int. J. Syst. Evol. Microbiol.">
        <title>The Global Catalogue of Microorganisms (GCM) 10K type strain sequencing project: providing services to taxonomists for standard genome sequencing and annotation.</title>
        <authorList>
            <consortium name="The Broad Institute Genomics Platform"/>
            <consortium name="The Broad Institute Genome Sequencing Center for Infectious Disease"/>
            <person name="Wu L."/>
            <person name="Ma J."/>
        </authorList>
    </citation>
    <scope>NUCLEOTIDE SEQUENCE [LARGE SCALE GENOMIC DNA]</scope>
    <source>
        <strain evidence="4 5">JCM 4524</strain>
    </source>
</reference>
<dbReference type="InterPro" id="IPR013988">
    <property type="entry name" value="YjdM_C"/>
</dbReference>
<accession>A0ABN3QQ54</accession>
<dbReference type="NCBIfam" id="TIGR00686">
    <property type="entry name" value="phnA"/>
    <property type="match status" value="1"/>
</dbReference>
<keyword evidence="5" id="KW-1185">Reference proteome</keyword>
<dbReference type="SUPFAM" id="SSF57783">
    <property type="entry name" value="Zinc beta-ribbon"/>
    <property type="match status" value="1"/>
</dbReference>
<evidence type="ECO:0000313" key="4">
    <source>
        <dbReference type="EMBL" id="GAA2632363.1"/>
    </source>
</evidence>
<comment type="caution">
    <text evidence="4">The sequence shown here is derived from an EMBL/GenBank/DDBJ whole genome shotgun (WGS) entry which is preliminary data.</text>
</comment>
<dbReference type="Gene3D" id="2.20.25.10">
    <property type="match status" value="1"/>
</dbReference>
<feature type="domain" description="Protein YjdM N-terminal" evidence="3">
    <location>
        <begin position="41"/>
        <end position="68"/>
    </location>
</feature>
<dbReference type="PANTHER" id="PTHR30305:SF3">
    <property type="entry name" value="PROTEIN YJDM"/>
    <property type="match status" value="1"/>
</dbReference>
<comment type="similarity">
    <text evidence="1">Belongs to the YjdM family.</text>
</comment>
<gene>
    <name evidence="4" type="ORF">GCM10010307_25580</name>
</gene>
<protein>
    <submittedName>
        <fullName evidence="4">Zinc ribbon domain-containing protein YjdM</fullName>
    </submittedName>
</protein>
<name>A0ABN3QQ54_9ACTN</name>
<dbReference type="InterPro" id="IPR013987">
    <property type="entry name" value="YjdM_N"/>
</dbReference>
<evidence type="ECO:0000259" key="2">
    <source>
        <dbReference type="Pfam" id="PF03831"/>
    </source>
</evidence>
<dbReference type="PANTHER" id="PTHR30305">
    <property type="entry name" value="PROTEIN YJDM-RELATED"/>
    <property type="match status" value="1"/>
</dbReference>